<feature type="region of interest" description="Disordered" evidence="1">
    <location>
        <begin position="1"/>
        <end position="21"/>
    </location>
</feature>
<feature type="compositionally biased region" description="Basic residues" evidence="1">
    <location>
        <begin position="7"/>
        <end position="19"/>
    </location>
</feature>
<evidence type="ECO:0000256" key="1">
    <source>
        <dbReference type="SAM" id="MobiDB-lite"/>
    </source>
</evidence>
<name>A0A4Y9XLT4_9AGAM</name>
<evidence type="ECO:0000313" key="3">
    <source>
        <dbReference type="Proteomes" id="UP000298327"/>
    </source>
</evidence>
<accession>A0A4Y9XLT4</accession>
<organism evidence="2 3">
    <name type="scientific">Dentipellis fragilis</name>
    <dbReference type="NCBI Taxonomy" id="205917"/>
    <lineage>
        <taxon>Eukaryota</taxon>
        <taxon>Fungi</taxon>
        <taxon>Dikarya</taxon>
        <taxon>Basidiomycota</taxon>
        <taxon>Agaricomycotina</taxon>
        <taxon>Agaricomycetes</taxon>
        <taxon>Russulales</taxon>
        <taxon>Hericiaceae</taxon>
        <taxon>Dentipellis</taxon>
    </lineage>
</organism>
<feature type="non-terminal residue" evidence="2">
    <location>
        <position position="427"/>
    </location>
</feature>
<keyword evidence="3" id="KW-1185">Reference proteome</keyword>
<evidence type="ECO:0000313" key="2">
    <source>
        <dbReference type="EMBL" id="TFY51035.1"/>
    </source>
</evidence>
<reference evidence="2 3" key="1">
    <citation type="submission" date="2019-02" db="EMBL/GenBank/DDBJ databases">
        <title>Genome sequencing of the rare red list fungi Dentipellis fragilis.</title>
        <authorList>
            <person name="Buettner E."/>
            <person name="Kellner H."/>
        </authorList>
    </citation>
    <scope>NUCLEOTIDE SEQUENCE [LARGE SCALE GENOMIC DNA]</scope>
    <source>
        <strain evidence="2 3">DSM 105465</strain>
    </source>
</reference>
<gene>
    <name evidence="2" type="ORF">EVG20_g11198</name>
</gene>
<sequence length="427" mass="46138">MTVAHLHTSRRGTKCKHKTWTTEGSSDGGSALLQVFVIRLHEAFAPAALSRASPYHLVRTHPPVRLHVHAPSLAYLPLTPCCPVVRIPALAAFARGPVCIISLRLCLGMVSPAAHPLVPPPVHHACTHRRRHRDGGHKLRSGGQMWPQLCDPFSSLHVLAHVPCHESLSRPAVPAPSHRGLSLLPSNGARLAYNRPLPSGLPLAPGCPHPPCRLSAILPHHLIAAWQRHGMHARPLSPVHTSSHAIVLSRPDILIPRAVTLALHHLAVPQQLRETLTLRDGVHHRAPGCPSAAGCPLSPAYAVLCAVIAHLGRSHPHALRCHTAISLHPSNGARHLHMPSLPPTARPRSYTCIDAAQKKDGEQLGCRKEDHSRTHLVRMLNCRRVARTITPAVSLSCAVLARAHTHPLPYSMCRSSACAGPVLVTCM</sequence>
<dbReference type="AlphaFoldDB" id="A0A4Y9XLT4"/>
<dbReference type="Proteomes" id="UP000298327">
    <property type="component" value="Unassembled WGS sequence"/>
</dbReference>
<comment type="caution">
    <text evidence="2">The sequence shown here is derived from an EMBL/GenBank/DDBJ whole genome shotgun (WGS) entry which is preliminary data.</text>
</comment>
<protein>
    <submittedName>
        <fullName evidence="2">Uncharacterized protein</fullName>
    </submittedName>
</protein>
<dbReference type="EMBL" id="SEOQ01001629">
    <property type="protein sequence ID" value="TFY51035.1"/>
    <property type="molecule type" value="Genomic_DNA"/>
</dbReference>
<proteinExistence type="predicted"/>